<proteinExistence type="predicted"/>
<sequence length="105" mass="12085">MDHIAVAKIFKAFCDENRLKIIEILQEGEKCGCVLLESLDISQSTLSHHIKILVESKIINTRKQGKWSYYSVCREGIKSAKEILENIEMFIIEPELNEELNEDCS</sequence>
<organism evidence="1 2">
    <name type="scientific">Candidatus Epulonipiscium fishelsonii</name>
    <dbReference type="NCBI Taxonomy" id="77094"/>
    <lineage>
        <taxon>Bacteria</taxon>
        <taxon>Bacillati</taxon>
        <taxon>Bacillota</taxon>
        <taxon>Clostridia</taxon>
        <taxon>Lachnospirales</taxon>
        <taxon>Lachnospiraceae</taxon>
        <taxon>Candidatus Epulonipiscium</taxon>
    </lineage>
</organism>
<comment type="caution">
    <text evidence="1">The sequence shown here is derived from an EMBL/GenBank/DDBJ whole genome shotgun (WGS) entry which is preliminary data.</text>
</comment>
<evidence type="ECO:0000313" key="2">
    <source>
        <dbReference type="Proteomes" id="UP000188637"/>
    </source>
</evidence>
<evidence type="ECO:0000313" key="1">
    <source>
        <dbReference type="EMBL" id="ONI43352.1"/>
    </source>
</evidence>
<gene>
    <name evidence="1" type="ORF">AN640_06450</name>
</gene>
<dbReference type="Proteomes" id="UP000188637">
    <property type="component" value="Unassembled WGS sequence"/>
</dbReference>
<reference evidence="1" key="1">
    <citation type="submission" date="2016-08" db="EMBL/GenBank/DDBJ databases">
        <authorList>
            <person name="Ngugi D.K."/>
            <person name="Miyake S."/>
            <person name="Stingl U."/>
        </authorList>
    </citation>
    <scope>NUCLEOTIDE SEQUENCE</scope>
    <source>
        <strain evidence="1">SCG-D08WGA-EpuloA1</strain>
    </source>
</reference>
<name>A0ACC8XHF9_9FIRM</name>
<accession>A0ACC8XHF9</accession>
<protein>
    <submittedName>
        <fullName evidence="1">Transcriptional regulator</fullName>
    </submittedName>
</protein>
<dbReference type="EMBL" id="LJHD01000150">
    <property type="protein sequence ID" value="ONI43352.1"/>
    <property type="molecule type" value="Genomic_DNA"/>
</dbReference>
<keyword evidence="2" id="KW-1185">Reference proteome</keyword>